<reference evidence="1" key="1">
    <citation type="submission" date="2018-03" db="EMBL/GenBank/DDBJ databases">
        <title>Phage therapy in agriculture - a green tech approach to combat plant pathogenic bacteria.</title>
        <authorList>
            <person name="Carstens A.B."/>
            <person name="Djurhuus A.M."/>
            <person name="Hansen L.H."/>
        </authorList>
    </citation>
    <scope>NUCLEOTIDE SEQUENCE [LARGE SCALE GENOMIC DNA]</scope>
</reference>
<accession>A0A2S1GLZ1</accession>
<keyword evidence="2" id="KW-1185">Reference proteome</keyword>
<dbReference type="Proteomes" id="UP000246316">
    <property type="component" value="Segment"/>
</dbReference>
<dbReference type="KEGG" id="vg:65112832"/>
<organism evidence="1 2">
    <name type="scientific">Erwinia phage Cronus</name>
    <dbReference type="NCBI Taxonomy" id="2163633"/>
    <lineage>
        <taxon>Viruses</taxon>
        <taxon>Duplodnaviria</taxon>
        <taxon>Heunggongvirae</taxon>
        <taxon>Uroviricota</taxon>
        <taxon>Caudoviricetes</taxon>
        <taxon>Pantevenvirales</taxon>
        <taxon>Straboviridae</taxon>
        <taxon>Tevenvirinae</taxon>
        <taxon>Risoevirus</taxon>
        <taxon>Risoevirus cronus</taxon>
        <taxon>Roskildevirus cronus</taxon>
    </lineage>
</organism>
<dbReference type="EMBL" id="MH059636">
    <property type="protein sequence ID" value="AWD90399.1"/>
    <property type="molecule type" value="Genomic_DNA"/>
</dbReference>
<name>A0A2S1GLZ1_9CAUD</name>
<dbReference type="GeneID" id="65112832"/>
<protein>
    <submittedName>
        <fullName evidence="1">Uncharacterized protein</fullName>
    </submittedName>
</protein>
<evidence type="ECO:0000313" key="2">
    <source>
        <dbReference type="Proteomes" id="UP000246316"/>
    </source>
</evidence>
<proteinExistence type="predicted"/>
<sequence>MLNLELIKTLPQPNWALTPFLSRPPTIEEYKKDKSRYQGDVIQNGVYRITASKEACRAWGDDFYLINSSDWWGWVKSGKNGPAPGIKDMSMKIATSNSIWHSSVSNGTIAFYPDSKTWEFTGVFVKNGSVIALDTLHNEALEIV</sequence>
<evidence type="ECO:0000313" key="1">
    <source>
        <dbReference type="EMBL" id="AWD90399.1"/>
    </source>
</evidence>
<dbReference type="RefSeq" id="YP_010095198.1">
    <property type="nucleotide sequence ID" value="NC_055743.1"/>
</dbReference>